<reference evidence="5 6" key="1">
    <citation type="submission" date="2023-01" db="EMBL/GenBank/DDBJ databases">
        <title>Analysis of 21 Apiospora genomes using comparative genomics revels a genus with tremendous synthesis potential of carbohydrate active enzymes and secondary metabolites.</title>
        <authorList>
            <person name="Sorensen T."/>
        </authorList>
    </citation>
    <scope>NUCLEOTIDE SEQUENCE [LARGE SCALE GENOMIC DNA]</scope>
    <source>
        <strain evidence="5 6">CBS 33761</strain>
    </source>
</reference>
<dbReference type="PANTHER" id="PTHR10039">
    <property type="entry name" value="AMELOGENIN"/>
    <property type="match status" value="1"/>
</dbReference>
<protein>
    <recommendedName>
        <fullName evidence="7">C2H2-type domain-containing protein</fullName>
    </recommendedName>
</protein>
<feature type="domain" description="DUF7708" evidence="3">
    <location>
        <begin position="67"/>
        <end position="202"/>
    </location>
</feature>
<evidence type="ECO:0000313" key="5">
    <source>
        <dbReference type="EMBL" id="KAK8041747.1"/>
    </source>
</evidence>
<feature type="domain" description="Nephrocystin 3-like N-terminal" evidence="4">
    <location>
        <begin position="301"/>
        <end position="408"/>
    </location>
</feature>
<evidence type="ECO:0008006" key="7">
    <source>
        <dbReference type="Google" id="ProtNLM"/>
    </source>
</evidence>
<organism evidence="5 6">
    <name type="scientific">Apiospora rasikravindrae</name>
    <dbReference type="NCBI Taxonomy" id="990691"/>
    <lineage>
        <taxon>Eukaryota</taxon>
        <taxon>Fungi</taxon>
        <taxon>Dikarya</taxon>
        <taxon>Ascomycota</taxon>
        <taxon>Pezizomycotina</taxon>
        <taxon>Sordariomycetes</taxon>
        <taxon>Xylariomycetidae</taxon>
        <taxon>Amphisphaeriales</taxon>
        <taxon>Apiosporaceae</taxon>
        <taxon>Apiospora</taxon>
    </lineage>
</organism>
<evidence type="ECO:0000256" key="1">
    <source>
        <dbReference type="ARBA" id="ARBA00022737"/>
    </source>
</evidence>
<dbReference type="Pfam" id="PF24809">
    <property type="entry name" value="DUF7708"/>
    <property type="match status" value="1"/>
</dbReference>
<comment type="caution">
    <text evidence="5">The sequence shown here is derived from an EMBL/GenBank/DDBJ whole genome shotgun (WGS) entry which is preliminary data.</text>
</comment>
<dbReference type="PANTHER" id="PTHR10039:SF14">
    <property type="entry name" value="NACHT DOMAIN-CONTAINING PROTEIN"/>
    <property type="match status" value="1"/>
</dbReference>
<evidence type="ECO:0000313" key="6">
    <source>
        <dbReference type="Proteomes" id="UP001444661"/>
    </source>
</evidence>
<dbReference type="InterPro" id="IPR056125">
    <property type="entry name" value="DUF7708"/>
</dbReference>
<keyword evidence="1" id="KW-0677">Repeat</keyword>
<feature type="compositionally biased region" description="Basic residues" evidence="2">
    <location>
        <begin position="774"/>
        <end position="785"/>
    </location>
</feature>
<dbReference type="InterPro" id="IPR056884">
    <property type="entry name" value="NPHP3-like_N"/>
</dbReference>
<dbReference type="Pfam" id="PF24883">
    <property type="entry name" value="NPHP3_N"/>
    <property type="match status" value="1"/>
</dbReference>
<evidence type="ECO:0000259" key="4">
    <source>
        <dbReference type="Pfam" id="PF24883"/>
    </source>
</evidence>
<evidence type="ECO:0000256" key="2">
    <source>
        <dbReference type="SAM" id="MobiDB-lite"/>
    </source>
</evidence>
<dbReference type="Proteomes" id="UP001444661">
    <property type="component" value="Unassembled WGS sequence"/>
</dbReference>
<name>A0ABR1T580_9PEZI</name>
<dbReference type="EMBL" id="JAQQWK010000005">
    <property type="protein sequence ID" value="KAK8041747.1"/>
    <property type="molecule type" value="Genomic_DNA"/>
</dbReference>
<accession>A0ABR1T580</accession>
<sequence length="959" mass="109826">MPPPAISVLARQTISCAFKELETTITPGDARDFSNITLQHVKLDLLAIENELASRQALRNLRRLAPLFQGLEHYAKIVEVLCYGTPFLPWLWAPIPLILRVATDHLEAFDSIIQGYSRIAEYLGRFAFLTNSFSRNQDSQQTLAAFYANILDFHKHAYKSVRRNSWKQFFVTSWSLFQGQFEYIVADLQRHEILIDKEANAYNILEARQMRHEIRAWREDCTKQLQLNKEEQSIKQYNSIISWLKVDESEQHSIFRTLLEHSAKYPGTCDWVLQNQKMKLTMLRKPTFPLLWIHALAPLSCLIFCNYAYPSSTKYDFILQSLVLQLVRKDVDVAAYVYGTHVVGKKAPTIPVMERLLHLLLASISKESRQVSYVWIVLDGIDECDLLTQNKVFSFISQVTSRASSPDEIIWLSEFKILTQILVRLDSRSVDRIKCALGWIAFSKRPLKKLEFLSAIAFSSGDTDVRNIAPQYMLDICSTLIDERPDSRLGFIHVSVKELLQSSASTLILVERDCLLQHGIATVTCLLAGIKAFSNGLPESSMLVSIIKGLHGFHIYSKEYWTDYVLSLHSPDKQHHPSTSHLFNKASQLATQLNELAKQPLRPPARPERLHIRDQQEPPTLLDSRMKDMDSPMLKDVVNKCLRARSREQLELLLQQVEARGQPADYTSTSAIPPPQEGVSLVLQKYQTIIRHLLNLNDYPSVTASELDSFNRQFRSSAFTCRIKGCPRAIDGFERHSQCYEHDILHVRRLVCTYSGCLYPPFVSFRALKRHISKEHKTTPPRRSVRNAGNLPLTDSDHDMSNSRHDTDDNWKLPPLEGDSLGTKGINQPGQPEELDYNNVSESIKAHIQQFTFFGPPEYDEDKKTRFVNEVLTKYIRALLLLDSTKEKARVIETTLNGRELQGNPFVGEELQKLLDQKRDNMRIHVGAQTFVDAFRKQQDQLKAHYLMGGLDGMDMSLT</sequence>
<gene>
    <name evidence="5" type="ORF">PG993_006270</name>
</gene>
<feature type="region of interest" description="Disordered" evidence="2">
    <location>
        <begin position="774"/>
        <end position="832"/>
    </location>
</feature>
<keyword evidence="6" id="KW-1185">Reference proteome</keyword>
<proteinExistence type="predicted"/>
<feature type="compositionally biased region" description="Basic and acidic residues" evidence="2">
    <location>
        <begin position="795"/>
        <end position="811"/>
    </location>
</feature>
<evidence type="ECO:0000259" key="3">
    <source>
        <dbReference type="Pfam" id="PF24809"/>
    </source>
</evidence>